<comment type="subcellular location">
    <subcellularLocation>
        <location evidence="1">Membrane</location>
    </subcellularLocation>
</comment>
<evidence type="ECO:0000256" key="2">
    <source>
        <dbReference type="ARBA" id="ARBA00022692"/>
    </source>
</evidence>
<dbReference type="PANTHER" id="PTHR44755">
    <property type="entry name" value="NATRIURETIC PEPTIDE RECEPTOR 3-RELATED"/>
    <property type="match status" value="1"/>
</dbReference>
<evidence type="ECO:0000256" key="4">
    <source>
        <dbReference type="ARBA" id="ARBA00023136"/>
    </source>
</evidence>
<dbReference type="InterPro" id="IPR001828">
    <property type="entry name" value="ANF_lig-bd_rcpt"/>
</dbReference>
<dbReference type="OrthoDB" id="302535at2759"/>
<name>A0A7L1WE24_9PASS</name>
<dbReference type="PANTHER" id="PTHR44755:SF5">
    <property type="entry name" value="GUANYLATE CYCLASE"/>
    <property type="match status" value="1"/>
</dbReference>
<evidence type="ECO:0000256" key="1">
    <source>
        <dbReference type="ARBA" id="ARBA00004370"/>
    </source>
</evidence>
<evidence type="ECO:0000313" key="6">
    <source>
        <dbReference type="EMBL" id="NXO95143.1"/>
    </source>
</evidence>
<dbReference type="Gene3D" id="3.40.50.2300">
    <property type="match status" value="2"/>
</dbReference>
<feature type="non-terminal residue" evidence="6">
    <location>
        <position position="289"/>
    </location>
</feature>
<evidence type="ECO:0000256" key="3">
    <source>
        <dbReference type="ARBA" id="ARBA00022989"/>
    </source>
</evidence>
<dbReference type="Pfam" id="PF01094">
    <property type="entry name" value="ANF_receptor"/>
    <property type="match status" value="1"/>
</dbReference>
<sequence length="289" mass="32699">LTLAVVLPQHNLTYPWAWPRVGPAVRLAAAAVNSRRDLLPGFTLGWVFGDSEDRHGVCSEMAAPLVALPLVTAGAEAHGFDDKSEEFGLTTRAGPSHRKLGELGVQLHRRFNWTRRALLVYWDERVDDRPYYFAAEGLYVQLPTLRNLTVMDVVFRDGGNFSFIIQEIKAKGRIVYVCCAPDTLRELMLQAESEGLTGGDFAFFYIDTFGLSLQGQRFPEPRRPWHRGDSNDARARRAFQAVTIITYKEPENPEYRPFLERLREEARDHFNFSMKDGLVGHGECWGAPG</sequence>
<dbReference type="Proteomes" id="UP000536092">
    <property type="component" value="Unassembled WGS sequence"/>
</dbReference>
<keyword evidence="3" id="KW-1133">Transmembrane helix</keyword>
<dbReference type="GO" id="GO:0007165">
    <property type="term" value="P:signal transduction"/>
    <property type="evidence" value="ECO:0007669"/>
    <property type="project" value="TreeGrafter"/>
</dbReference>
<feature type="domain" description="Receptor ligand binding region" evidence="5">
    <location>
        <begin position="66"/>
        <end position="270"/>
    </location>
</feature>
<evidence type="ECO:0000313" key="7">
    <source>
        <dbReference type="Proteomes" id="UP000536092"/>
    </source>
</evidence>
<dbReference type="InterPro" id="IPR052612">
    <property type="entry name" value="ANP_Clearance_Receptor"/>
</dbReference>
<evidence type="ECO:0000259" key="5">
    <source>
        <dbReference type="Pfam" id="PF01094"/>
    </source>
</evidence>
<proteinExistence type="predicted"/>
<dbReference type="EMBL" id="VXBV01004031">
    <property type="protein sequence ID" value="NXO95143.1"/>
    <property type="molecule type" value="Genomic_DNA"/>
</dbReference>
<feature type="non-terminal residue" evidence="6">
    <location>
        <position position="1"/>
    </location>
</feature>
<keyword evidence="7" id="KW-1185">Reference proteome</keyword>
<dbReference type="GO" id="GO:0017046">
    <property type="term" value="F:peptide hormone binding"/>
    <property type="evidence" value="ECO:0007669"/>
    <property type="project" value="TreeGrafter"/>
</dbReference>
<organism evidence="6 7">
    <name type="scientific">Certhia brachydactyla</name>
    <name type="common">short-toed tree-creeper</name>
    <dbReference type="NCBI Taxonomy" id="73330"/>
    <lineage>
        <taxon>Eukaryota</taxon>
        <taxon>Metazoa</taxon>
        <taxon>Chordata</taxon>
        <taxon>Craniata</taxon>
        <taxon>Vertebrata</taxon>
        <taxon>Euteleostomi</taxon>
        <taxon>Archelosauria</taxon>
        <taxon>Archosauria</taxon>
        <taxon>Dinosauria</taxon>
        <taxon>Saurischia</taxon>
        <taxon>Theropoda</taxon>
        <taxon>Coelurosauria</taxon>
        <taxon>Aves</taxon>
        <taxon>Neognathae</taxon>
        <taxon>Neoaves</taxon>
        <taxon>Telluraves</taxon>
        <taxon>Australaves</taxon>
        <taxon>Passeriformes</taxon>
        <taxon>Certhiidae</taxon>
        <taxon>Certhiinae</taxon>
        <taxon>Certhia</taxon>
    </lineage>
</organism>
<comment type="caution">
    <text evidence="6">The sequence shown here is derived from an EMBL/GenBank/DDBJ whole genome shotgun (WGS) entry which is preliminary data.</text>
</comment>
<gene>
    <name evidence="6" type="primary">Npr1</name>
    <name evidence="6" type="ORF">CERBRA_R15285</name>
</gene>
<dbReference type="InterPro" id="IPR028082">
    <property type="entry name" value="Peripla_BP_I"/>
</dbReference>
<keyword evidence="2" id="KW-0812">Transmembrane</keyword>
<dbReference type="SUPFAM" id="SSF53822">
    <property type="entry name" value="Periplasmic binding protein-like I"/>
    <property type="match status" value="1"/>
</dbReference>
<dbReference type="GO" id="GO:0016020">
    <property type="term" value="C:membrane"/>
    <property type="evidence" value="ECO:0007669"/>
    <property type="project" value="UniProtKB-SubCell"/>
</dbReference>
<keyword evidence="4" id="KW-0472">Membrane</keyword>
<dbReference type="AlphaFoldDB" id="A0A7L1WE24"/>
<accession>A0A7L1WE24</accession>
<reference evidence="6 7" key="1">
    <citation type="submission" date="2019-09" db="EMBL/GenBank/DDBJ databases">
        <title>Bird 10,000 Genomes (B10K) Project - Family phase.</title>
        <authorList>
            <person name="Zhang G."/>
        </authorList>
    </citation>
    <scope>NUCLEOTIDE SEQUENCE [LARGE SCALE GENOMIC DNA]</scope>
    <source>
        <strain evidence="6">B10K-DU-002-20</strain>
        <tissue evidence="6">Muscle</tissue>
    </source>
</reference>
<dbReference type="GO" id="GO:0016941">
    <property type="term" value="F:natriuretic peptide receptor activity"/>
    <property type="evidence" value="ECO:0007669"/>
    <property type="project" value="TreeGrafter"/>
</dbReference>
<protein>
    <submittedName>
        <fullName evidence="6">ANPRA protein</fullName>
    </submittedName>
</protein>